<evidence type="ECO:0008006" key="3">
    <source>
        <dbReference type="Google" id="ProtNLM"/>
    </source>
</evidence>
<accession>A0ABQ5BHI9</accession>
<protein>
    <recommendedName>
        <fullName evidence="3">Retrovirus-related Pol polyprotein from transposon TNT 1-94</fullName>
    </recommendedName>
</protein>
<gene>
    <name evidence="1" type="ORF">Tco_0860559</name>
</gene>
<dbReference type="EMBL" id="BQNB010013236">
    <property type="protein sequence ID" value="GJT13517.1"/>
    <property type="molecule type" value="Genomic_DNA"/>
</dbReference>
<proteinExistence type="predicted"/>
<keyword evidence="2" id="KW-1185">Reference proteome</keyword>
<evidence type="ECO:0000313" key="1">
    <source>
        <dbReference type="EMBL" id="GJT13517.1"/>
    </source>
</evidence>
<name>A0ABQ5BHI9_9ASTR</name>
<sequence length="126" mass="14702">MSYGDVLKNKARLVAKGYRQEEGIDFEDSLHRLHVLRLFESSSPMPPEPLSESLWYLKDTAMATNRPMRCGPCRLSRHSKKYFKECVRYHGDKLVSLSSKKTKEYSISTTKAGYMPMLDVVLRYYR</sequence>
<evidence type="ECO:0000313" key="2">
    <source>
        <dbReference type="Proteomes" id="UP001151760"/>
    </source>
</evidence>
<dbReference type="Proteomes" id="UP001151760">
    <property type="component" value="Unassembled WGS sequence"/>
</dbReference>
<reference evidence="1" key="1">
    <citation type="journal article" date="2022" name="Int. J. Mol. Sci.">
        <title>Draft Genome of Tanacetum Coccineum: Genomic Comparison of Closely Related Tanacetum-Family Plants.</title>
        <authorList>
            <person name="Yamashiro T."/>
            <person name="Shiraishi A."/>
            <person name="Nakayama K."/>
            <person name="Satake H."/>
        </authorList>
    </citation>
    <scope>NUCLEOTIDE SEQUENCE</scope>
</reference>
<organism evidence="1 2">
    <name type="scientific">Tanacetum coccineum</name>
    <dbReference type="NCBI Taxonomy" id="301880"/>
    <lineage>
        <taxon>Eukaryota</taxon>
        <taxon>Viridiplantae</taxon>
        <taxon>Streptophyta</taxon>
        <taxon>Embryophyta</taxon>
        <taxon>Tracheophyta</taxon>
        <taxon>Spermatophyta</taxon>
        <taxon>Magnoliopsida</taxon>
        <taxon>eudicotyledons</taxon>
        <taxon>Gunneridae</taxon>
        <taxon>Pentapetalae</taxon>
        <taxon>asterids</taxon>
        <taxon>campanulids</taxon>
        <taxon>Asterales</taxon>
        <taxon>Asteraceae</taxon>
        <taxon>Asteroideae</taxon>
        <taxon>Anthemideae</taxon>
        <taxon>Anthemidinae</taxon>
        <taxon>Tanacetum</taxon>
    </lineage>
</organism>
<reference evidence="1" key="2">
    <citation type="submission" date="2022-01" db="EMBL/GenBank/DDBJ databases">
        <authorList>
            <person name="Yamashiro T."/>
            <person name="Shiraishi A."/>
            <person name="Satake H."/>
            <person name="Nakayama K."/>
        </authorList>
    </citation>
    <scope>NUCLEOTIDE SEQUENCE</scope>
</reference>
<comment type="caution">
    <text evidence="1">The sequence shown here is derived from an EMBL/GenBank/DDBJ whole genome shotgun (WGS) entry which is preliminary data.</text>
</comment>